<evidence type="ECO:0008006" key="4">
    <source>
        <dbReference type="Google" id="ProtNLM"/>
    </source>
</evidence>
<evidence type="ECO:0000313" key="3">
    <source>
        <dbReference type="Proteomes" id="UP000191980"/>
    </source>
</evidence>
<accession>A0A1V8M6N0</accession>
<dbReference type="STRING" id="1420851.AU255_04885"/>
<protein>
    <recommendedName>
        <fullName evidence="4">ADP,ATP carrier protein</fullName>
    </recommendedName>
</protein>
<feature type="transmembrane region" description="Helical" evidence="1">
    <location>
        <begin position="407"/>
        <end position="426"/>
    </location>
</feature>
<keyword evidence="1" id="KW-0812">Transmembrane</keyword>
<feature type="transmembrane region" description="Helical" evidence="1">
    <location>
        <begin position="157"/>
        <end position="179"/>
    </location>
</feature>
<feature type="transmembrane region" description="Helical" evidence="1">
    <location>
        <begin position="98"/>
        <end position="120"/>
    </location>
</feature>
<feature type="transmembrane region" description="Helical" evidence="1">
    <location>
        <begin position="67"/>
        <end position="86"/>
    </location>
</feature>
<sequence length="442" mass="49214">MLTNVFLILCAYYFIKPLREGWIAISDIEGLSKMEVRAYSSFAQSIFLLFIVGWYGRLSERWSRITLITRATLFCISNMVIFWILQPGLFIEGLPASGIIFYLWVGMFGVFIVAQFWTFSADIYTDESGKRLLPLIAIGGTSGAAAGSWMVDLFVETGIIHTEALLLIATLPLFGSVLITRTVDARLRNQGSLGKVKSSVSIPALVTENKDIKPIIIGAKLIFYSRFMLAAALVTLLTNWVNTNGENLLFRVIQDALAMQAIELNITGSQQILGFIRDGTTAFYGNFFFWVNITALFLQSFMASRLLKLGGFGVILLTLPVIALLSYTTMALLPILLVVKIMKIAENATDYSINNTARHVLWLPVDTKMRFLGKPAIDTLYVRFGDGLAAITVLIGVQVLSLSTKQFFIFNVSLVVLWLIFGIMLVREYNKALAANLTENKR</sequence>
<comment type="caution">
    <text evidence="2">The sequence shown here is derived from an EMBL/GenBank/DDBJ whole genome shotgun (WGS) entry which is preliminary data.</text>
</comment>
<feature type="transmembrane region" description="Helical" evidence="1">
    <location>
        <begin position="380"/>
        <end position="401"/>
    </location>
</feature>
<feature type="transmembrane region" description="Helical" evidence="1">
    <location>
        <begin position="287"/>
        <end position="307"/>
    </location>
</feature>
<proteinExistence type="predicted"/>
<dbReference type="AlphaFoldDB" id="A0A1V8M6N0"/>
<feature type="transmembrane region" description="Helical" evidence="1">
    <location>
        <begin position="132"/>
        <end position="151"/>
    </location>
</feature>
<dbReference type="InterPro" id="IPR036259">
    <property type="entry name" value="MFS_trans_sf"/>
</dbReference>
<reference evidence="2 3" key="1">
    <citation type="submission" date="2015-12" db="EMBL/GenBank/DDBJ databases">
        <authorList>
            <person name="Shamseldin A."/>
            <person name="Moawad H."/>
            <person name="Abd El-Rahim W.M."/>
            <person name="Sadowsky M.J."/>
        </authorList>
    </citation>
    <scope>NUCLEOTIDE SEQUENCE [LARGE SCALE GENOMIC DNA]</scope>
    <source>
        <strain evidence="2 3">WF1</strain>
    </source>
</reference>
<dbReference type="PANTHER" id="PTHR43596">
    <property type="entry name" value="ADP,ATP CARRIER PROTEIN"/>
    <property type="match status" value="1"/>
</dbReference>
<dbReference type="SUPFAM" id="SSF103473">
    <property type="entry name" value="MFS general substrate transporter"/>
    <property type="match status" value="1"/>
</dbReference>
<evidence type="ECO:0000313" key="2">
    <source>
        <dbReference type="EMBL" id="OQK17231.1"/>
    </source>
</evidence>
<dbReference type="RefSeq" id="WP_080521844.1">
    <property type="nucleotide sequence ID" value="NZ_LPUF01000001.1"/>
</dbReference>
<dbReference type="EMBL" id="LPUF01000001">
    <property type="protein sequence ID" value="OQK17231.1"/>
    <property type="molecule type" value="Genomic_DNA"/>
</dbReference>
<evidence type="ECO:0000256" key="1">
    <source>
        <dbReference type="SAM" id="Phobius"/>
    </source>
</evidence>
<keyword evidence="1" id="KW-0472">Membrane</keyword>
<gene>
    <name evidence="2" type="ORF">AU255_04885</name>
</gene>
<dbReference type="OrthoDB" id="199378at2"/>
<keyword evidence="1" id="KW-1133">Transmembrane helix</keyword>
<organism evidence="2 3">
    <name type="scientific">Methyloprofundus sedimenti</name>
    <dbReference type="NCBI Taxonomy" id="1420851"/>
    <lineage>
        <taxon>Bacteria</taxon>
        <taxon>Pseudomonadati</taxon>
        <taxon>Pseudomonadota</taxon>
        <taxon>Gammaproteobacteria</taxon>
        <taxon>Methylococcales</taxon>
        <taxon>Methylococcaceae</taxon>
        <taxon>Methyloprofundus</taxon>
    </lineage>
</organism>
<dbReference type="Proteomes" id="UP000191980">
    <property type="component" value="Unassembled WGS sequence"/>
</dbReference>
<keyword evidence="3" id="KW-1185">Reference proteome</keyword>
<name>A0A1V8M6N0_9GAMM</name>
<feature type="transmembrane region" description="Helical" evidence="1">
    <location>
        <begin position="36"/>
        <end position="55"/>
    </location>
</feature>
<dbReference type="PANTHER" id="PTHR43596:SF1">
    <property type="entry name" value="ADP,ATP CARRIER PROTEIN"/>
    <property type="match status" value="1"/>
</dbReference>
<feature type="transmembrane region" description="Helical" evidence="1">
    <location>
        <begin position="313"/>
        <end position="339"/>
    </location>
</feature>